<dbReference type="SUPFAM" id="SSF56672">
    <property type="entry name" value="DNA/RNA polymerases"/>
    <property type="match status" value="1"/>
</dbReference>
<comment type="caution">
    <text evidence="2">The sequence shown here is derived from an EMBL/GenBank/DDBJ whole genome shotgun (WGS) entry which is preliminary data.</text>
</comment>
<reference evidence="2 3" key="1">
    <citation type="submission" date="2018-05" db="EMBL/GenBank/DDBJ databases">
        <title>Draft genome sequence of Scytalidium lignicola DSM 105466, a ubiquitous saprotrophic fungus.</title>
        <authorList>
            <person name="Buettner E."/>
            <person name="Gebauer A.M."/>
            <person name="Hofrichter M."/>
            <person name="Liers C."/>
            <person name="Kellner H."/>
        </authorList>
    </citation>
    <scope>NUCLEOTIDE SEQUENCE [LARGE SCALE GENOMIC DNA]</scope>
    <source>
        <strain evidence="2 3">DSM 105466</strain>
    </source>
</reference>
<dbReference type="OrthoDB" id="3562068at2759"/>
<dbReference type="CDD" id="cd09272">
    <property type="entry name" value="RNase_HI_RT_Ty1"/>
    <property type="match status" value="1"/>
</dbReference>
<feature type="non-terminal residue" evidence="2">
    <location>
        <position position="1"/>
    </location>
</feature>
<evidence type="ECO:0000259" key="1">
    <source>
        <dbReference type="Pfam" id="PF07727"/>
    </source>
</evidence>
<dbReference type="STRING" id="5539.A0A3E2GUE7"/>
<protein>
    <recommendedName>
        <fullName evidence="1">Reverse transcriptase Ty1/copia-type domain-containing protein</fullName>
    </recommendedName>
</protein>
<gene>
    <name evidence="2" type="ORF">B7463_g11533</name>
</gene>
<feature type="non-terminal residue" evidence="2">
    <location>
        <position position="481"/>
    </location>
</feature>
<feature type="domain" description="Reverse transcriptase Ty1/copia-type" evidence="1">
    <location>
        <begin position="148"/>
        <end position="230"/>
    </location>
</feature>
<dbReference type="AlphaFoldDB" id="A0A3E2GUE7"/>
<name>A0A3E2GUE7_SCYLI</name>
<accession>A0A3E2GUE7</accession>
<dbReference type="Pfam" id="PF07727">
    <property type="entry name" value="RVT_2"/>
    <property type="match status" value="2"/>
</dbReference>
<sequence>MLTQVDFDTTNLLPKNFDEDETTFPATKEVIPPKGTNLVSCKWVYTIKTNVDGIIKRFKARLIARGFSQVYREDYLETFAPTVKMDTLRLFLAIVTAENLKYYQFDIKNTFTESHLKEKIYLVTPPRVPVKRGYTLHTLQSLYSLNVSLLVYVDDIITAAKSQHQINQFFQQLSRRFNAKNLREIGKILSTRVTHDKKNRSIEIDQEQYLTIVLNRFGITARKHKTKKIPTADYESLQPATDDDTHINVKEYQQGIKSILFAMIFTRPDIAFVIGKLSQFISNPVEHHGHTLKNLMWYLRSTIKLRLQYNPGRVYKHFVIYSDADWANDKHNHKSISRSIMMFYNRPISWSSKKQKSVTTSSCKSEYMALSTCTKQGQWVAQIFQDLKRPNYIKENANLVQMLGDNQEAIALTKNPHLHKRSKHINICYHYIRNLGEKGRLHIDFVPTTEMIANGFTKPLQQVAFERFKNQIGLSDRPLSN</sequence>
<proteinExistence type="predicted"/>
<evidence type="ECO:0000313" key="3">
    <source>
        <dbReference type="Proteomes" id="UP000258309"/>
    </source>
</evidence>
<dbReference type="InterPro" id="IPR043502">
    <property type="entry name" value="DNA/RNA_pol_sf"/>
</dbReference>
<organism evidence="2 3">
    <name type="scientific">Scytalidium lignicola</name>
    <name type="common">Hyphomycete</name>
    <dbReference type="NCBI Taxonomy" id="5539"/>
    <lineage>
        <taxon>Eukaryota</taxon>
        <taxon>Fungi</taxon>
        <taxon>Dikarya</taxon>
        <taxon>Ascomycota</taxon>
        <taxon>Pezizomycotina</taxon>
        <taxon>Leotiomycetes</taxon>
        <taxon>Leotiomycetes incertae sedis</taxon>
        <taxon>Scytalidium</taxon>
    </lineage>
</organism>
<dbReference type="PANTHER" id="PTHR11439">
    <property type="entry name" value="GAG-POL-RELATED RETROTRANSPOSON"/>
    <property type="match status" value="1"/>
</dbReference>
<feature type="domain" description="Reverse transcriptase Ty1/copia-type" evidence="1">
    <location>
        <begin position="32"/>
        <end position="131"/>
    </location>
</feature>
<dbReference type="Proteomes" id="UP000258309">
    <property type="component" value="Unassembled WGS sequence"/>
</dbReference>
<evidence type="ECO:0000313" key="2">
    <source>
        <dbReference type="EMBL" id="RFU24805.1"/>
    </source>
</evidence>
<dbReference type="EMBL" id="NCSJ02000400">
    <property type="protein sequence ID" value="RFU24805.1"/>
    <property type="molecule type" value="Genomic_DNA"/>
</dbReference>
<dbReference type="OMA" id="KFKVFQM"/>
<keyword evidence="3" id="KW-1185">Reference proteome</keyword>
<dbReference type="PANTHER" id="PTHR11439:SF483">
    <property type="entry name" value="PEPTIDE SYNTHASE GLIP-LIKE, PUTATIVE (AFU_ORTHOLOGUE AFUA_3G12920)-RELATED"/>
    <property type="match status" value="1"/>
</dbReference>
<dbReference type="InterPro" id="IPR013103">
    <property type="entry name" value="RVT_2"/>
</dbReference>